<dbReference type="HOGENOM" id="CLU_3051706_0_0_1"/>
<dbReference type="InParanoid" id="A0A0C2YYE0"/>
<keyword evidence="2" id="KW-1185">Reference proteome</keyword>
<reference evidence="1 2" key="1">
    <citation type="submission" date="2014-04" db="EMBL/GenBank/DDBJ databases">
        <authorList>
            <consortium name="DOE Joint Genome Institute"/>
            <person name="Kuo A."/>
            <person name="Kohler A."/>
            <person name="Nagy L.G."/>
            <person name="Floudas D."/>
            <person name="Copeland A."/>
            <person name="Barry K.W."/>
            <person name="Cichocki N."/>
            <person name="Veneault-Fourrey C."/>
            <person name="LaButti K."/>
            <person name="Lindquist E.A."/>
            <person name="Lipzen A."/>
            <person name="Lundell T."/>
            <person name="Morin E."/>
            <person name="Murat C."/>
            <person name="Sun H."/>
            <person name="Tunlid A."/>
            <person name="Henrissat B."/>
            <person name="Grigoriev I.V."/>
            <person name="Hibbett D.S."/>
            <person name="Martin F."/>
            <person name="Nordberg H.P."/>
            <person name="Cantor M.N."/>
            <person name="Hua S.X."/>
        </authorList>
    </citation>
    <scope>NUCLEOTIDE SEQUENCE [LARGE SCALE GENOMIC DNA]</scope>
    <source>
        <strain evidence="1 2">Foug A</strain>
    </source>
</reference>
<organism evidence="1 2">
    <name type="scientific">Scleroderma citrinum Foug A</name>
    <dbReference type="NCBI Taxonomy" id="1036808"/>
    <lineage>
        <taxon>Eukaryota</taxon>
        <taxon>Fungi</taxon>
        <taxon>Dikarya</taxon>
        <taxon>Basidiomycota</taxon>
        <taxon>Agaricomycotina</taxon>
        <taxon>Agaricomycetes</taxon>
        <taxon>Agaricomycetidae</taxon>
        <taxon>Boletales</taxon>
        <taxon>Sclerodermatineae</taxon>
        <taxon>Sclerodermataceae</taxon>
        <taxon>Scleroderma</taxon>
    </lineage>
</organism>
<accession>A0A0C2YYE0</accession>
<protein>
    <submittedName>
        <fullName evidence="1">Uncharacterized protein</fullName>
    </submittedName>
</protein>
<evidence type="ECO:0000313" key="2">
    <source>
        <dbReference type="Proteomes" id="UP000053989"/>
    </source>
</evidence>
<sequence>MDVMRKIQATIPSYRGLLSSSAYCVRCTSYWTSETQIYGAPIQAYYTTPSDAIE</sequence>
<dbReference type="AlphaFoldDB" id="A0A0C2YYE0"/>
<evidence type="ECO:0000313" key="1">
    <source>
        <dbReference type="EMBL" id="KIM54598.1"/>
    </source>
</evidence>
<dbReference type="EMBL" id="KN822151">
    <property type="protein sequence ID" value="KIM54598.1"/>
    <property type="molecule type" value="Genomic_DNA"/>
</dbReference>
<dbReference type="Proteomes" id="UP000053989">
    <property type="component" value="Unassembled WGS sequence"/>
</dbReference>
<name>A0A0C2YYE0_9AGAM</name>
<proteinExistence type="predicted"/>
<gene>
    <name evidence="1" type="ORF">SCLCIDRAFT_1221808</name>
</gene>
<reference evidence="2" key="2">
    <citation type="submission" date="2015-01" db="EMBL/GenBank/DDBJ databases">
        <title>Evolutionary Origins and Diversification of the Mycorrhizal Mutualists.</title>
        <authorList>
            <consortium name="DOE Joint Genome Institute"/>
            <consortium name="Mycorrhizal Genomics Consortium"/>
            <person name="Kohler A."/>
            <person name="Kuo A."/>
            <person name="Nagy L.G."/>
            <person name="Floudas D."/>
            <person name="Copeland A."/>
            <person name="Barry K.W."/>
            <person name="Cichocki N."/>
            <person name="Veneault-Fourrey C."/>
            <person name="LaButti K."/>
            <person name="Lindquist E.A."/>
            <person name="Lipzen A."/>
            <person name="Lundell T."/>
            <person name="Morin E."/>
            <person name="Murat C."/>
            <person name="Riley R."/>
            <person name="Ohm R."/>
            <person name="Sun H."/>
            <person name="Tunlid A."/>
            <person name="Henrissat B."/>
            <person name="Grigoriev I.V."/>
            <person name="Hibbett D.S."/>
            <person name="Martin F."/>
        </authorList>
    </citation>
    <scope>NUCLEOTIDE SEQUENCE [LARGE SCALE GENOMIC DNA]</scope>
    <source>
        <strain evidence="2">Foug A</strain>
    </source>
</reference>